<dbReference type="InterPro" id="IPR050229">
    <property type="entry name" value="GlpE_sulfurtransferase"/>
</dbReference>
<dbReference type="SUPFAM" id="SSF52821">
    <property type="entry name" value="Rhodanese/Cell cycle control phosphatase"/>
    <property type="match status" value="1"/>
</dbReference>
<dbReference type="InterPro" id="IPR001763">
    <property type="entry name" value="Rhodanese-like_dom"/>
</dbReference>
<gene>
    <name evidence="3" type="ORF">EGYM00163_LOCUS17878</name>
</gene>
<dbReference type="GO" id="GO:0004792">
    <property type="term" value="F:thiosulfate-cyanide sulfurtransferase activity"/>
    <property type="evidence" value="ECO:0007669"/>
    <property type="project" value="InterPro"/>
</dbReference>
<dbReference type="PROSITE" id="PS50206">
    <property type="entry name" value="RHODANESE_3"/>
    <property type="match status" value="1"/>
</dbReference>
<sequence>MQTPHVQRSSWVDARPSPAAGPIDATASELHNCHSEVLFLDARTRLEYLLSHIPGALQLTRDQVLEQVPKSQTVAVVCLSGHRSVPVAKWLAAQGYQRVYNMKGGFWKWWWANYPTKSGSQP</sequence>
<dbReference type="PANTHER" id="PTHR43031">
    <property type="entry name" value="FAD-DEPENDENT OXIDOREDUCTASE"/>
    <property type="match status" value="1"/>
</dbReference>
<proteinExistence type="predicted"/>
<dbReference type="InterPro" id="IPR036873">
    <property type="entry name" value="Rhodanese-like_dom_sf"/>
</dbReference>
<dbReference type="AlphaFoldDB" id="A0A7S4FP43"/>
<organism evidence="3">
    <name type="scientific">Eutreptiella gymnastica</name>
    <dbReference type="NCBI Taxonomy" id="73025"/>
    <lineage>
        <taxon>Eukaryota</taxon>
        <taxon>Discoba</taxon>
        <taxon>Euglenozoa</taxon>
        <taxon>Euglenida</taxon>
        <taxon>Spirocuta</taxon>
        <taxon>Euglenophyceae</taxon>
        <taxon>Eutreptiales</taxon>
        <taxon>Eutreptiaceae</taxon>
        <taxon>Eutreptiella</taxon>
    </lineage>
</organism>
<feature type="domain" description="Rhodanese" evidence="2">
    <location>
        <begin position="33"/>
        <end position="118"/>
    </location>
</feature>
<protein>
    <recommendedName>
        <fullName evidence="2">Rhodanese domain-containing protein</fullName>
    </recommendedName>
</protein>
<dbReference type="InterPro" id="IPR001307">
    <property type="entry name" value="Thiosulphate_STrfase_CS"/>
</dbReference>
<accession>A0A7S4FP43</accession>
<dbReference type="EMBL" id="HBJA01050417">
    <property type="protein sequence ID" value="CAE0806750.1"/>
    <property type="molecule type" value="Transcribed_RNA"/>
</dbReference>
<dbReference type="Gene3D" id="3.40.250.10">
    <property type="entry name" value="Rhodanese-like domain"/>
    <property type="match status" value="1"/>
</dbReference>
<dbReference type="SMART" id="SM00450">
    <property type="entry name" value="RHOD"/>
    <property type="match status" value="1"/>
</dbReference>
<evidence type="ECO:0000259" key="2">
    <source>
        <dbReference type="PROSITE" id="PS50206"/>
    </source>
</evidence>
<feature type="compositionally biased region" description="Polar residues" evidence="1">
    <location>
        <begin position="1"/>
        <end position="10"/>
    </location>
</feature>
<reference evidence="3" key="1">
    <citation type="submission" date="2021-01" db="EMBL/GenBank/DDBJ databases">
        <authorList>
            <person name="Corre E."/>
            <person name="Pelletier E."/>
            <person name="Niang G."/>
            <person name="Scheremetjew M."/>
            <person name="Finn R."/>
            <person name="Kale V."/>
            <person name="Holt S."/>
            <person name="Cochrane G."/>
            <person name="Meng A."/>
            <person name="Brown T."/>
            <person name="Cohen L."/>
        </authorList>
    </citation>
    <scope>NUCLEOTIDE SEQUENCE</scope>
    <source>
        <strain evidence="3">CCMP1594</strain>
    </source>
</reference>
<feature type="region of interest" description="Disordered" evidence="1">
    <location>
        <begin position="1"/>
        <end position="25"/>
    </location>
</feature>
<dbReference type="Pfam" id="PF00581">
    <property type="entry name" value="Rhodanese"/>
    <property type="match status" value="1"/>
</dbReference>
<evidence type="ECO:0000256" key="1">
    <source>
        <dbReference type="SAM" id="MobiDB-lite"/>
    </source>
</evidence>
<dbReference type="PANTHER" id="PTHR43031:SF16">
    <property type="entry name" value="OXIDOREDUCTASE"/>
    <property type="match status" value="1"/>
</dbReference>
<dbReference type="CDD" id="cd00158">
    <property type="entry name" value="RHOD"/>
    <property type="match status" value="1"/>
</dbReference>
<dbReference type="PROSITE" id="PS00380">
    <property type="entry name" value="RHODANESE_1"/>
    <property type="match status" value="1"/>
</dbReference>
<evidence type="ECO:0000313" key="3">
    <source>
        <dbReference type="EMBL" id="CAE0806750.1"/>
    </source>
</evidence>
<name>A0A7S4FP43_9EUGL</name>